<accession>A0A7K8L3J9</accession>
<dbReference type="Proteomes" id="UP000560386">
    <property type="component" value="Unassembled WGS sequence"/>
</dbReference>
<feature type="non-terminal residue" evidence="3">
    <location>
        <position position="1"/>
    </location>
</feature>
<gene>
    <name evidence="3" type="primary">Neb_2</name>
    <name evidence="3" type="ORF">ARDKOR_R01890</name>
</gene>
<keyword evidence="2" id="KW-0009">Actin-binding</keyword>
<dbReference type="SMART" id="SM00227">
    <property type="entry name" value="NEBU"/>
    <property type="match status" value="5"/>
</dbReference>
<organism evidence="3 4">
    <name type="scientific">Ardeotis kori</name>
    <dbReference type="NCBI Taxonomy" id="89386"/>
    <lineage>
        <taxon>Eukaryota</taxon>
        <taxon>Metazoa</taxon>
        <taxon>Chordata</taxon>
        <taxon>Craniata</taxon>
        <taxon>Vertebrata</taxon>
        <taxon>Euteleostomi</taxon>
        <taxon>Archelosauria</taxon>
        <taxon>Archosauria</taxon>
        <taxon>Dinosauria</taxon>
        <taxon>Saurischia</taxon>
        <taxon>Theropoda</taxon>
        <taxon>Coelurosauria</taxon>
        <taxon>Aves</taxon>
        <taxon>Neognathae</taxon>
        <taxon>Neoaves</taxon>
        <taxon>Otidimorphae</taxon>
        <taxon>Otidiformes</taxon>
        <taxon>Otididae</taxon>
        <taxon>Ardeotis</taxon>
    </lineage>
</organism>
<sequence>YTEAWNADKTSVHVMPDTPTILLAKANAANISHKHYQKAWDDAKAKSYDIRADAIPIKHAKASRDIASEYKYKETHEKQKGHYIGCRTAKEDPKLSWAARAMLLQNDRLYRKAYHDSKAHIHIPVDAMSVQAAKECQTLVSDVDYRHYLHQWTCLPDQNDVIHARKAYDLQSDVRMRRDM</sequence>
<dbReference type="GO" id="GO:0030018">
    <property type="term" value="C:Z disc"/>
    <property type="evidence" value="ECO:0007669"/>
    <property type="project" value="InterPro"/>
</dbReference>
<dbReference type="Pfam" id="PF00880">
    <property type="entry name" value="Nebulin"/>
    <property type="match status" value="2"/>
</dbReference>
<name>A0A7K8L3J9_9AVES</name>
<protein>
    <submittedName>
        <fullName evidence="3">NEBU protein</fullName>
    </submittedName>
</protein>
<dbReference type="InterPro" id="IPR013998">
    <property type="entry name" value="Nebulin-like"/>
</dbReference>
<dbReference type="PROSITE" id="PS51216">
    <property type="entry name" value="NEBULIN"/>
    <property type="match status" value="3"/>
</dbReference>
<dbReference type="GO" id="GO:0051015">
    <property type="term" value="F:actin filament binding"/>
    <property type="evidence" value="ECO:0007669"/>
    <property type="project" value="InterPro"/>
</dbReference>
<evidence type="ECO:0000256" key="2">
    <source>
        <dbReference type="ARBA" id="ARBA00023203"/>
    </source>
</evidence>
<feature type="non-terminal residue" evidence="3">
    <location>
        <position position="180"/>
    </location>
</feature>
<proteinExistence type="predicted"/>
<dbReference type="PANTHER" id="PTHR11039">
    <property type="entry name" value="NEBULIN"/>
    <property type="match status" value="1"/>
</dbReference>
<dbReference type="EMBL" id="VWPR01000421">
    <property type="protein sequence ID" value="NXE22993.1"/>
    <property type="molecule type" value="Genomic_DNA"/>
</dbReference>
<evidence type="ECO:0000256" key="1">
    <source>
        <dbReference type="ARBA" id="ARBA00022737"/>
    </source>
</evidence>
<comment type="caution">
    <text evidence="3">The sequence shown here is derived from an EMBL/GenBank/DDBJ whole genome shotgun (WGS) entry which is preliminary data.</text>
</comment>
<dbReference type="InterPro" id="IPR000900">
    <property type="entry name" value="Nebulin_repeat"/>
</dbReference>
<dbReference type="GO" id="GO:0071691">
    <property type="term" value="P:cardiac muscle thin filament assembly"/>
    <property type="evidence" value="ECO:0007669"/>
    <property type="project" value="TreeGrafter"/>
</dbReference>
<evidence type="ECO:0000313" key="4">
    <source>
        <dbReference type="Proteomes" id="UP000560386"/>
    </source>
</evidence>
<keyword evidence="4" id="KW-1185">Reference proteome</keyword>
<reference evidence="3 4" key="1">
    <citation type="submission" date="2019-09" db="EMBL/GenBank/DDBJ databases">
        <title>Bird 10,000 Genomes (B10K) Project - Family phase.</title>
        <authorList>
            <person name="Zhang G."/>
        </authorList>
    </citation>
    <scope>NUCLEOTIDE SEQUENCE [LARGE SCALE GENOMIC DNA]</scope>
    <source>
        <strain evidence="3">B10K-CU-031-01</strain>
        <tissue evidence="3">Muscle</tissue>
    </source>
</reference>
<dbReference type="PANTHER" id="PTHR11039:SF37">
    <property type="entry name" value="NEBULIN"/>
    <property type="match status" value="1"/>
</dbReference>
<dbReference type="PRINTS" id="PR00510">
    <property type="entry name" value="NEBULIN"/>
</dbReference>
<evidence type="ECO:0000313" key="3">
    <source>
        <dbReference type="EMBL" id="NXE22993.1"/>
    </source>
</evidence>
<dbReference type="AlphaFoldDB" id="A0A7K8L3J9"/>
<keyword evidence="1" id="KW-0677">Repeat</keyword>
<dbReference type="InterPro" id="IPR055297">
    <property type="entry name" value="NEBU/NEBL"/>
</dbReference>